<sequence length="66" mass="7169">MAFVQYIKLAEEAGIEPAKAFSAHIGFEDRGGHQTPSTSVMAAILWQISVTGNAFFVIKKRGLAIF</sequence>
<comment type="caution">
    <text evidence="1">The sequence shown here is derived from an EMBL/GenBank/DDBJ whole genome shotgun (WGS) entry which is preliminary data.</text>
</comment>
<proteinExistence type="predicted"/>
<dbReference type="Proteomes" id="UP000233467">
    <property type="component" value="Unassembled WGS sequence"/>
</dbReference>
<organism evidence="1 2">
    <name type="scientific">Aeromonas sobria</name>
    <dbReference type="NCBI Taxonomy" id="646"/>
    <lineage>
        <taxon>Bacteria</taxon>
        <taxon>Pseudomonadati</taxon>
        <taxon>Pseudomonadota</taxon>
        <taxon>Gammaproteobacteria</taxon>
        <taxon>Aeromonadales</taxon>
        <taxon>Aeromonadaceae</taxon>
        <taxon>Aeromonas</taxon>
    </lineage>
</organism>
<reference evidence="1 2" key="1">
    <citation type="journal article" date="2017" name="Front. Microbiol.">
        <title>Strong Genomic and Phenotypic Heterogeneity in the Aeromonas sobria Species Complex.</title>
        <authorList>
            <person name="Gauthier J."/>
            <person name="Vincent A.T."/>
            <person name="Charette S.J."/>
            <person name="Derome N."/>
        </authorList>
    </citation>
    <scope>NUCLEOTIDE SEQUENCE [LARGE SCALE GENOMIC DNA]</scope>
    <source>
        <strain evidence="1 2">TM18</strain>
    </source>
</reference>
<dbReference type="EMBL" id="NQMM01000032">
    <property type="protein sequence ID" value="PKQ77391.1"/>
    <property type="molecule type" value="Genomic_DNA"/>
</dbReference>
<keyword evidence="2" id="KW-1185">Reference proteome</keyword>
<gene>
    <name evidence="1" type="ORF">CJP16_12135</name>
</gene>
<evidence type="ECO:0000313" key="1">
    <source>
        <dbReference type="EMBL" id="PKQ77391.1"/>
    </source>
</evidence>
<accession>A0A2N3IXB1</accession>
<protein>
    <submittedName>
        <fullName evidence="1">Uncharacterized protein</fullName>
    </submittedName>
</protein>
<evidence type="ECO:0000313" key="2">
    <source>
        <dbReference type="Proteomes" id="UP000233467"/>
    </source>
</evidence>
<name>A0A2N3IXB1_AERSO</name>
<dbReference type="AlphaFoldDB" id="A0A2N3IXB1"/>